<proteinExistence type="inferred from homology"/>
<dbReference type="InterPro" id="IPR018254">
    <property type="entry name" value="Ribosomal_uL29_CS"/>
</dbReference>
<keyword evidence="3" id="KW-0687">Ribonucleoprotein</keyword>
<dbReference type="InterPro" id="IPR036049">
    <property type="entry name" value="Ribosomal_uL29_sf"/>
</dbReference>
<evidence type="ECO:0000313" key="4">
    <source>
        <dbReference type="EMBL" id="MPM47055.1"/>
    </source>
</evidence>
<organism evidence="4">
    <name type="scientific">bioreactor metagenome</name>
    <dbReference type="NCBI Taxonomy" id="1076179"/>
    <lineage>
        <taxon>unclassified sequences</taxon>
        <taxon>metagenomes</taxon>
        <taxon>ecological metagenomes</taxon>
    </lineage>
</organism>
<dbReference type="EMBL" id="VSSQ01011523">
    <property type="protein sequence ID" value="MPM47055.1"/>
    <property type="molecule type" value="Genomic_DNA"/>
</dbReference>
<dbReference type="AlphaFoldDB" id="A0A645A1I2"/>
<dbReference type="GO" id="GO:0005840">
    <property type="term" value="C:ribosome"/>
    <property type="evidence" value="ECO:0007669"/>
    <property type="project" value="UniProtKB-KW"/>
</dbReference>
<name>A0A645A1I2_9ZZZZ</name>
<protein>
    <submittedName>
        <fullName evidence="4">50S ribosomal protein L29</fullName>
    </submittedName>
</protein>
<evidence type="ECO:0000256" key="2">
    <source>
        <dbReference type="ARBA" id="ARBA00022980"/>
    </source>
</evidence>
<reference evidence="4" key="1">
    <citation type="submission" date="2019-08" db="EMBL/GenBank/DDBJ databases">
        <authorList>
            <person name="Kucharzyk K."/>
            <person name="Murdoch R.W."/>
            <person name="Higgins S."/>
            <person name="Loffler F."/>
        </authorList>
    </citation>
    <scope>NUCLEOTIDE SEQUENCE</scope>
</reference>
<evidence type="ECO:0000256" key="1">
    <source>
        <dbReference type="ARBA" id="ARBA00009254"/>
    </source>
</evidence>
<comment type="similarity">
    <text evidence="1">Belongs to the universal ribosomal protein uL29 family.</text>
</comment>
<evidence type="ECO:0000256" key="3">
    <source>
        <dbReference type="ARBA" id="ARBA00023274"/>
    </source>
</evidence>
<dbReference type="GO" id="GO:0003735">
    <property type="term" value="F:structural constituent of ribosome"/>
    <property type="evidence" value="ECO:0007669"/>
    <property type="project" value="InterPro"/>
</dbReference>
<dbReference type="NCBIfam" id="TIGR00012">
    <property type="entry name" value="L29"/>
    <property type="match status" value="1"/>
</dbReference>
<dbReference type="InterPro" id="IPR001854">
    <property type="entry name" value="Ribosomal_uL29"/>
</dbReference>
<dbReference type="SUPFAM" id="SSF46561">
    <property type="entry name" value="Ribosomal protein L29 (L29p)"/>
    <property type="match status" value="1"/>
</dbReference>
<dbReference type="CDD" id="cd00427">
    <property type="entry name" value="Ribosomal_L29_HIP"/>
    <property type="match status" value="1"/>
</dbReference>
<sequence length="65" mass="7544">MKTQVIKEMTTNELKERLVEERKQASKLQMNHAVNPLDNPGVIGQTKKTIARILTELRKRESEIK</sequence>
<dbReference type="PROSITE" id="PS00579">
    <property type="entry name" value="RIBOSOMAL_L29"/>
    <property type="match status" value="1"/>
</dbReference>
<dbReference type="Pfam" id="PF00831">
    <property type="entry name" value="Ribosomal_L29"/>
    <property type="match status" value="1"/>
</dbReference>
<dbReference type="GO" id="GO:1990904">
    <property type="term" value="C:ribonucleoprotein complex"/>
    <property type="evidence" value="ECO:0007669"/>
    <property type="project" value="UniProtKB-KW"/>
</dbReference>
<comment type="caution">
    <text evidence="4">The sequence shown here is derived from an EMBL/GenBank/DDBJ whole genome shotgun (WGS) entry which is preliminary data.</text>
</comment>
<dbReference type="Gene3D" id="1.10.287.310">
    <property type="match status" value="1"/>
</dbReference>
<dbReference type="GO" id="GO:0006412">
    <property type="term" value="P:translation"/>
    <property type="evidence" value="ECO:0007669"/>
    <property type="project" value="InterPro"/>
</dbReference>
<keyword evidence="2 4" id="KW-0689">Ribosomal protein</keyword>
<dbReference type="HAMAP" id="MF_00374">
    <property type="entry name" value="Ribosomal_uL29"/>
    <property type="match status" value="1"/>
</dbReference>
<accession>A0A645A1I2</accession>
<gene>
    <name evidence="4" type="primary">rpmC_29</name>
    <name evidence="4" type="ORF">SDC9_93763</name>
</gene>